<protein>
    <submittedName>
        <fullName evidence="2">Interleukin 9</fullName>
    </submittedName>
</protein>
<dbReference type="GO" id="GO:0042100">
    <property type="term" value="P:B cell proliferation"/>
    <property type="evidence" value="ECO:0007669"/>
    <property type="project" value="Ensembl"/>
</dbReference>
<dbReference type="HOGENOM" id="CLU_150120_1_0_1"/>
<dbReference type="InParanoid" id="G1SQV6"/>
<dbReference type="Proteomes" id="UP000001811">
    <property type="component" value="Chromosome 3"/>
</dbReference>
<dbReference type="GO" id="GO:0032754">
    <property type="term" value="P:positive regulation of interleukin-5 production"/>
    <property type="evidence" value="ECO:0007669"/>
    <property type="project" value="Ensembl"/>
</dbReference>
<evidence type="ECO:0000313" key="2">
    <source>
        <dbReference type="Ensembl" id="ENSOCUP00000005508.3"/>
    </source>
</evidence>
<dbReference type="GO" id="GO:0016064">
    <property type="term" value="P:immunoglobulin mediated immune response"/>
    <property type="evidence" value="ECO:0007669"/>
    <property type="project" value="Ensembl"/>
</dbReference>
<dbReference type="eggNOG" id="ENOG502TDE2">
    <property type="taxonomic scope" value="Eukaryota"/>
</dbReference>
<dbReference type="GO" id="GO:0030183">
    <property type="term" value="P:B cell differentiation"/>
    <property type="evidence" value="ECO:0007669"/>
    <property type="project" value="Ensembl"/>
</dbReference>
<dbReference type="Bgee" id="ENSOCUG00000006369">
    <property type="expression patterns" value="Expressed in blood and 2 other cell types or tissues"/>
</dbReference>
<feature type="chain" id="PRO_5023844072" evidence="1">
    <location>
        <begin position="19"/>
        <end position="143"/>
    </location>
</feature>
<dbReference type="PANTHER" id="PTHR16926:SF1">
    <property type="entry name" value="INTERLEUKIN-9"/>
    <property type="match status" value="1"/>
</dbReference>
<dbReference type="KEGG" id="ocu:100340820"/>
<keyword evidence="3" id="KW-1185">Reference proteome</keyword>
<reference evidence="2 3" key="1">
    <citation type="journal article" date="2011" name="Nature">
        <title>A high-resolution map of human evolutionary constraint using 29 mammals.</title>
        <authorList>
            <person name="Lindblad-Toh K."/>
            <person name="Garber M."/>
            <person name="Zuk O."/>
            <person name="Lin M.F."/>
            <person name="Parker B.J."/>
            <person name="Washietl S."/>
            <person name="Kheradpour P."/>
            <person name="Ernst J."/>
            <person name="Jordan G."/>
            <person name="Mauceli E."/>
            <person name="Ward L.D."/>
            <person name="Lowe C.B."/>
            <person name="Holloway A.K."/>
            <person name="Clamp M."/>
            <person name="Gnerre S."/>
            <person name="Alfoldi J."/>
            <person name="Beal K."/>
            <person name="Chang J."/>
            <person name="Clawson H."/>
            <person name="Cuff J."/>
            <person name="Di Palma F."/>
            <person name="Fitzgerald S."/>
            <person name="Flicek P."/>
            <person name="Guttman M."/>
            <person name="Hubisz M.J."/>
            <person name="Jaffe D.B."/>
            <person name="Jungreis I."/>
            <person name="Kent W.J."/>
            <person name="Kostka D."/>
            <person name="Lara M."/>
            <person name="Martins A.L."/>
            <person name="Massingham T."/>
            <person name="Moltke I."/>
            <person name="Raney B.J."/>
            <person name="Rasmussen M.D."/>
            <person name="Robinson J."/>
            <person name="Stark A."/>
            <person name="Vilella A.J."/>
            <person name="Wen J."/>
            <person name="Xie X."/>
            <person name="Zody M.C."/>
            <person name="Baldwin J."/>
            <person name="Bloom T."/>
            <person name="Chin C.W."/>
            <person name="Heiman D."/>
            <person name="Nicol R."/>
            <person name="Nusbaum C."/>
            <person name="Young S."/>
            <person name="Wilkinson J."/>
            <person name="Worley K.C."/>
            <person name="Kovar C.L."/>
            <person name="Muzny D.M."/>
            <person name="Gibbs R.A."/>
            <person name="Cree A."/>
            <person name="Dihn H.H."/>
            <person name="Fowler G."/>
            <person name="Jhangiani S."/>
            <person name="Joshi V."/>
            <person name="Lee S."/>
            <person name="Lewis L.R."/>
            <person name="Nazareth L.V."/>
            <person name="Okwuonu G."/>
            <person name="Santibanez J."/>
            <person name="Warren W.C."/>
            <person name="Mardis E.R."/>
            <person name="Weinstock G.M."/>
            <person name="Wilson R.K."/>
            <person name="Delehaunty K."/>
            <person name="Dooling D."/>
            <person name="Fronik C."/>
            <person name="Fulton L."/>
            <person name="Fulton B."/>
            <person name="Graves T."/>
            <person name="Minx P."/>
            <person name="Sodergren E."/>
            <person name="Birney E."/>
            <person name="Margulies E.H."/>
            <person name="Herrero J."/>
            <person name="Green E.D."/>
            <person name="Haussler D."/>
            <person name="Siepel A."/>
            <person name="Goldman N."/>
            <person name="Pollard K.S."/>
            <person name="Pedersen J.S."/>
            <person name="Lander E.S."/>
            <person name="Kellis M."/>
        </authorList>
    </citation>
    <scope>NUCLEOTIDE SEQUENCE [LARGE SCALE GENOMIC DNA]</scope>
    <source>
        <strain evidence="2 3">Thorbecke inbred</strain>
    </source>
</reference>
<sequence>MLLAVVLVSSLLFCSVAAQGCLTRAGVRDVDFLIHSLQDDPLSKCDCSTNVTGCLCLPIPSDNCTTPCFQEGLSQAANSKAHAKLSLIFNRVRRTVEALKSKCPLFSCEQPCNQTTAGTTVTFLRTLLEVFQKEARPGMTART</sequence>
<accession>G1SQV6</accession>
<evidence type="ECO:0000256" key="1">
    <source>
        <dbReference type="SAM" id="SignalP"/>
    </source>
</evidence>
<dbReference type="FunCoup" id="G1SQV6">
    <property type="interactions" value="142"/>
</dbReference>
<dbReference type="GO" id="GO:0005615">
    <property type="term" value="C:extracellular space"/>
    <property type="evidence" value="ECO:0007669"/>
    <property type="project" value="Ensembl"/>
</dbReference>
<proteinExistence type="predicted"/>
<dbReference type="OrthoDB" id="9831043at2759"/>
<reference evidence="2" key="2">
    <citation type="submission" date="2025-08" db="UniProtKB">
        <authorList>
            <consortium name="Ensembl"/>
        </authorList>
    </citation>
    <scope>IDENTIFICATION</scope>
    <source>
        <strain evidence="2">Thorbecke</strain>
    </source>
</reference>
<keyword evidence="1" id="KW-0732">Signal</keyword>
<dbReference type="Ensembl" id="ENSOCUT00000006368.3">
    <property type="protein sequence ID" value="ENSOCUP00000005508.3"/>
    <property type="gene ID" value="ENSOCUG00000006369.3"/>
</dbReference>
<name>G1SQV6_RABIT</name>
<dbReference type="GO" id="GO:0046425">
    <property type="term" value="P:regulation of receptor signaling pathway via JAK-STAT"/>
    <property type="evidence" value="ECO:0007669"/>
    <property type="project" value="Ensembl"/>
</dbReference>
<dbReference type="InterPro" id="IPR020447">
    <property type="entry name" value="IL-9"/>
</dbReference>
<dbReference type="GO" id="GO:0038113">
    <property type="term" value="P:interleukin-9-mediated signaling pathway"/>
    <property type="evidence" value="ECO:0007669"/>
    <property type="project" value="Ensembl"/>
</dbReference>
<feature type="signal peptide" evidence="1">
    <location>
        <begin position="1"/>
        <end position="18"/>
    </location>
</feature>
<dbReference type="GO" id="GO:0005140">
    <property type="term" value="F:interleukin-9 receptor binding"/>
    <property type="evidence" value="ECO:0007669"/>
    <property type="project" value="TreeGrafter"/>
</dbReference>
<dbReference type="EMBL" id="AAGW02027828">
    <property type="status" value="NOT_ANNOTATED_CDS"/>
    <property type="molecule type" value="Genomic_DNA"/>
</dbReference>
<evidence type="ECO:0000313" key="3">
    <source>
        <dbReference type="Proteomes" id="UP000001811"/>
    </source>
</evidence>
<organism evidence="2 3">
    <name type="scientific">Oryctolagus cuniculus</name>
    <name type="common">Rabbit</name>
    <dbReference type="NCBI Taxonomy" id="9986"/>
    <lineage>
        <taxon>Eukaryota</taxon>
        <taxon>Metazoa</taxon>
        <taxon>Chordata</taxon>
        <taxon>Craniata</taxon>
        <taxon>Vertebrata</taxon>
        <taxon>Euteleostomi</taxon>
        <taxon>Mammalia</taxon>
        <taxon>Eutheria</taxon>
        <taxon>Euarchontoglires</taxon>
        <taxon>Glires</taxon>
        <taxon>Lagomorpha</taxon>
        <taxon>Leporidae</taxon>
        <taxon>Oryctolagus</taxon>
    </lineage>
</organism>
<reference evidence="2" key="3">
    <citation type="submission" date="2025-09" db="UniProtKB">
        <authorList>
            <consortium name="Ensembl"/>
        </authorList>
    </citation>
    <scope>IDENTIFICATION</scope>
    <source>
        <strain evidence="2">Thorbecke</strain>
    </source>
</reference>
<gene>
    <name evidence="2" type="primary">IL9</name>
</gene>
<dbReference type="AlphaFoldDB" id="G1SQV6"/>
<dbReference type="GeneTree" id="ENSGT00390000015384"/>
<dbReference type="PANTHER" id="PTHR16926">
    <property type="entry name" value="INTERLEUKIN 9"/>
    <property type="match status" value="1"/>
</dbReference>
<dbReference type="CTD" id="3578"/>
<dbReference type="GeneID" id="100340820"/>
<dbReference type="PRINTS" id="PR01926">
    <property type="entry name" value="INTERLEUKIN9"/>
</dbReference>
<dbReference type="STRING" id="9986.ENSOCUP00000005508"/>
<dbReference type="GO" id="GO:0005125">
    <property type="term" value="F:cytokine activity"/>
    <property type="evidence" value="ECO:0007669"/>
    <property type="project" value="Ensembl"/>
</dbReference>